<dbReference type="GO" id="GO:0005886">
    <property type="term" value="C:plasma membrane"/>
    <property type="evidence" value="ECO:0007669"/>
    <property type="project" value="UniProtKB-SubCell"/>
</dbReference>
<dbReference type="OrthoDB" id="9774448at2"/>
<evidence type="ECO:0000256" key="3">
    <source>
        <dbReference type="ARBA" id="ARBA00007069"/>
    </source>
</evidence>
<keyword evidence="6 12" id="KW-0500">Molybdenum</keyword>
<dbReference type="PANTHER" id="PTHR30183:SF3">
    <property type="entry name" value="MOLYBDENUM TRANSPORT SYSTEM PERMEASE PROTEIN MODB"/>
    <property type="match status" value="1"/>
</dbReference>
<dbReference type="SUPFAM" id="SSF161098">
    <property type="entry name" value="MetI-like"/>
    <property type="match status" value="1"/>
</dbReference>
<evidence type="ECO:0000256" key="6">
    <source>
        <dbReference type="ARBA" id="ARBA00022505"/>
    </source>
</evidence>
<dbReference type="EMBL" id="VNIP01000018">
    <property type="protein sequence ID" value="KAA1175442.1"/>
    <property type="molecule type" value="Genomic_DNA"/>
</dbReference>
<feature type="transmembrane region" description="Helical" evidence="11">
    <location>
        <begin position="20"/>
        <end position="40"/>
    </location>
</feature>
<feature type="transmembrane region" description="Helical" evidence="11">
    <location>
        <begin position="52"/>
        <end position="74"/>
    </location>
</feature>
<dbReference type="NCBIfam" id="NF006939">
    <property type="entry name" value="PRK09421.1"/>
    <property type="match status" value="1"/>
</dbReference>
<keyword evidence="9 11" id="KW-1133">Transmembrane helix</keyword>
<dbReference type="FunFam" id="1.10.3720.10:FF:000018">
    <property type="entry name" value="Molybdenum transport system permease"/>
    <property type="match status" value="1"/>
</dbReference>
<dbReference type="CDD" id="cd06261">
    <property type="entry name" value="TM_PBP2"/>
    <property type="match status" value="1"/>
</dbReference>
<comment type="similarity">
    <text evidence="3 12">Belongs to the binding-protein-dependent transport system permease family. CysTW subfamily.</text>
</comment>
<name>A0A5B0VL96_RHITR</name>
<dbReference type="NCBIfam" id="TIGR02141">
    <property type="entry name" value="modB_ABC"/>
    <property type="match status" value="1"/>
</dbReference>
<keyword evidence="4 11" id="KW-0813">Transport</keyword>
<dbReference type="Gene3D" id="1.10.3720.10">
    <property type="entry name" value="MetI-like"/>
    <property type="match status" value="1"/>
</dbReference>
<evidence type="ECO:0000256" key="9">
    <source>
        <dbReference type="ARBA" id="ARBA00022989"/>
    </source>
</evidence>
<dbReference type="PROSITE" id="PS50928">
    <property type="entry name" value="ABC_TM1"/>
    <property type="match status" value="1"/>
</dbReference>
<evidence type="ECO:0000256" key="10">
    <source>
        <dbReference type="ARBA" id="ARBA00023136"/>
    </source>
</evidence>
<dbReference type="PANTHER" id="PTHR30183">
    <property type="entry name" value="MOLYBDENUM TRANSPORT SYSTEM PERMEASE PROTEIN MODB"/>
    <property type="match status" value="1"/>
</dbReference>
<keyword evidence="5" id="KW-1003">Cell membrane</keyword>
<evidence type="ECO:0000256" key="5">
    <source>
        <dbReference type="ARBA" id="ARBA00022475"/>
    </source>
</evidence>
<comment type="subcellular location">
    <subcellularLocation>
        <location evidence="2 12">Cell inner membrane</location>
        <topology evidence="2 12">Multi-pass membrane protein</topology>
    </subcellularLocation>
    <subcellularLocation>
        <location evidence="11">Cell membrane</location>
        <topology evidence="11">Multi-pass membrane protein</topology>
    </subcellularLocation>
</comment>
<protein>
    <recommendedName>
        <fullName evidence="12">Molybdenum transport system permease</fullName>
    </recommendedName>
</protein>
<keyword evidence="10 11" id="KW-0472">Membrane</keyword>
<dbReference type="AlphaFoldDB" id="A0A5B0VL96"/>
<dbReference type="Proteomes" id="UP000323608">
    <property type="component" value="Unassembled WGS sequence"/>
</dbReference>
<keyword evidence="7 12" id="KW-0997">Cell inner membrane</keyword>
<sequence length="233" mass="24688">MEALGLSSDEWTAIELSLRVSIVAMLVSLPFGIVAALLLARGRFWGKSVLNGVIHLPLILPPVVTGFILLILFGRKGAIGSLLDQYLGIVFSFRWTGAALACGVMGFPLMVRSIRLSVEAVDRKLEEAAGTLGASPIWTFLTVTLPLILPGIIAGMILSFAKAMGEFGATITFVSNIPGETQTLSSAIYTFTQVPGGDAGAMRLTIVAIVISMAALLASEFLAYLAGRRVDFE</sequence>
<feature type="transmembrane region" description="Helical" evidence="11">
    <location>
        <begin position="204"/>
        <end position="227"/>
    </location>
</feature>
<comment type="function">
    <text evidence="1 12">Part of the binding-protein-dependent transport system for molybdenum; probably responsible for the translocation of the substrate across the membrane.</text>
</comment>
<evidence type="ECO:0000256" key="8">
    <source>
        <dbReference type="ARBA" id="ARBA00022692"/>
    </source>
</evidence>
<gene>
    <name evidence="14" type="primary">modB</name>
    <name evidence="14" type="ORF">FP026_28550</name>
</gene>
<evidence type="ECO:0000259" key="13">
    <source>
        <dbReference type="PROSITE" id="PS50928"/>
    </source>
</evidence>
<dbReference type="RefSeq" id="WP_149637933.1">
    <property type="nucleotide sequence ID" value="NZ_VNIP01000018.1"/>
</dbReference>
<feature type="domain" description="ABC transmembrane type-1" evidence="13">
    <location>
        <begin position="14"/>
        <end position="217"/>
    </location>
</feature>
<feature type="transmembrane region" description="Helical" evidence="11">
    <location>
        <begin position="86"/>
        <end position="111"/>
    </location>
</feature>
<dbReference type="InterPro" id="IPR000515">
    <property type="entry name" value="MetI-like"/>
</dbReference>
<feature type="transmembrane region" description="Helical" evidence="11">
    <location>
        <begin position="132"/>
        <end position="158"/>
    </location>
</feature>
<evidence type="ECO:0000256" key="12">
    <source>
        <dbReference type="RuleBase" id="RU365097"/>
    </source>
</evidence>
<dbReference type="Pfam" id="PF00528">
    <property type="entry name" value="BPD_transp_1"/>
    <property type="match status" value="1"/>
</dbReference>
<keyword evidence="8 11" id="KW-0812">Transmembrane</keyword>
<evidence type="ECO:0000256" key="7">
    <source>
        <dbReference type="ARBA" id="ARBA00022519"/>
    </source>
</evidence>
<comment type="caution">
    <text evidence="14">The sequence shown here is derived from an EMBL/GenBank/DDBJ whole genome shotgun (WGS) entry which is preliminary data.</text>
</comment>
<evidence type="ECO:0000256" key="2">
    <source>
        <dbReference type="ARBA" id="ARBA00004429"/>
    </source>
</evidence>
<accession>A0A5B0VL96</accession>
<evidence type="ECO:0000313" key="14">
    <source>
        <dbReference type="EMBL" id="KAA1175442.1"/>
    </source>
</evidence>
<dbReference type="InterPro" id="IPR011867">
    <property type="entry name" value="ModB_ABC"/>
</dbReference>
<dbReference type="InterPro" id="IPR035906">
    <property type="entry name" value="MetI-like_sf"/>
</dbReference>
<evidence type="ECO:0000256" key="4">
    <source>
        <dbReference type="ARBA" id="ARBA00022448"/>
    </source>
</evidence>
<dbReference type="GO" id="GO:0015098">
    <property type="term" value="F:molybdate ion transmembrane transporter activity"/>
    <property type="evidence" value="ECO:0007669"/>
    <property type="project" value="UniProtKB-UniRule"/>
</dbReference>
<reference evidence="14 15" key="1">
    <citation type="submission" date="2019-07" db="EMBL/GenBank/DDBJ databases">
        <title>The Draft Genome Sequence of Rhizobium tropici SARCC-755 Associated with Superior Nodulation on Pigeonpea (Cajanus cajan (L.) Millsp.).</title>
        <authorList>
            <person name="Bopape F.L."/>
            <person name="Hassen A.I."/>
            <person name="Swanevelder Z.H."/>
            <person name="Gwata E.T."/>
        </authorList>
    </citation>
    <scope>NUCLEOTIDE SEQUENCE [LARGE SCALE GENOMIC DNA]</scope>
    <source>
        <strain evidence="14 15">SARCC-755</strain>
    </source>
</reference>
<evidence type="ECO:0000313" key="15">
    <source>
        <dbReference type="Proteomes" id="UP000323608"/>
    </source>
</evidence>
<organism evidence="14 15">
    <name type="scientific">Rhizobium tropici</name>
    <dbReference type="NCBI Taxonomy" id="398"/>
    <lineage>
        <taxon>Bacteria</taxon>
        <taxon>Pseudomonadati</taxon>
        <taxon>Pseudomonadota</taxon>
        <taxon>Alphaproteobacteria</taxon>
        <taxon>Hyphomicrobiales</taxon>
        <taxon>Rhizobiaceae</taxon>
        <taxon>Rhizobium/Agrobacterium group</taxon>
        <taxon>Rhizobium</taxon>
    </lineage>
</organism>
<evidence type="ECO:0000256" key="1">
    <source>
        <dbReference type="ARBA" id="ARBA00002949"/>
    </source>
</evidence>
<proteinExistence type="inferred from homology"/>
<evidence type="ECO:0000256" key="11">
    <source>
        <dbReference type="RuleBase" id="RU363032"/>
    </source>
</evidence>